<proteinExistence type="inferred from homology"/>
<evidence type="ECO:0000256" key="2">
    <source>
        <dbReference type="ARBA" id="ARBA00004651"/>
    </source>
</evidence>
<evidence type="ECO:0000313" key="21">
    <source>
        <dbReference type="Proteomes" id="UP000658305"/>
    </source>
</evidence>
<dbReference type="PANTHER" id="PTHR46382">
    <property type="entry name" value="PHOSPHATIDATE CYTIDYLYLTRANSFERASE"/>
    <property type="match status" value="1"/>
</dbReference>
<comment type="pathway">
    <text evidence="4">Lipid metabolism.</text>
</comment>
<dbReference type="GO" id="GO:0016779">
    <property type="term" value="F:nucleotidyltransferase activity"/>
    <property type="evidence" value="ECO:0007669"/>
    <property type="project" value="UniProtKB-KW"/>
</dbReference>
<keyword evidence="8" id="KW-1003">Cell membrane</keyword>
<comment type="catalytic activity">
    <reaction evidence="1 18">
        <text>a 1,2-diacyl-sn-glycero-3-phosphate + CTP + H(+) = a CDP-1,2-diacyl-sn-glycerol + diphosphate</text>
        <dbReference type="Rhea" id="RHEA:16229"/>
        <dbReference type="ChEBI" id="CHEBI:15378"/>
        <dbReference type="ChEBI" id="CHEBI:33019"/>
        <dbReference type="ChEBI" id="CHEBI:37563"/>
        <dbReference type="ChEBI" id="CHEBI:58332"/>
        <dbReference type="ChEBI" id="CHEBI:58608"/>
        <dbReference type="EC" id="2.7.7.41"/>
    </reaction>
</comment>
<evidence type="ECO:0000256" key="14">
    <source>
        <dbReference type="ARBA" id="ARBA00023098"/>
    </source>
</evidence>
<evidence type="ECO:0000256" key="12">
    <source>
        <dbReference type="ARBA" id="ARBA00022695"/>
    </source>
</evidence>
<keyword evidence="14" id="KW-0443">Lipid metabolism</keyword>
<comment type="caution">
    <text evidence="20">The sequence shown here is derived from an EMBL/GenBank/DDBJ whole genome shotgun (WGS) entry which is preliminary data.</text>
</comment>
<keyword evidence="16" id="KW-0594">Phospholipid biosynthesis</keyword>
<evidence type="ECO:0000256" key="6">
    <source>
        <dbReference type="ARBA" id="ARBA00012487"/>
    </source>
</evidence>
<protein>
    <recommendedName>
        <fullName evidence="7 18">Phosphatidate cytidylyltransferase</fullName>
        <ecNumber evidence="6 18">2.7.7.41</ecNumber>
    </recommendedName>
</protein>
<evidence type="ECO:0000256" key="17">
    <source>
        <dbReference type="ARBA" id="ARBA00023264"/>
    </source>
</evidence>
<name>A0ABQ3F636_9RHOB</name>
<evidence type="ECO:0000256" key="11">
    <source>
        <dbReference type="ARBA" id="ARBA00022692"/>
    </source>
</evidence>
<feature type="transmembrane region" description="Helical" evidence="19">
    <location>
        <begin position="86"/>
        <end position="106"/>
    </location>
</feature>
<evidence type="ECO:0000256" key="3">
    <source>
        <dbReference type="ARBA" id="ARBA00005119"/>
    </source>
</evidence>
<keyword evidence="13 19" id="KW-1133">Transmembrane helix</keyword>
<evidence type="ECO:0000256" key="4">
    <source>
        <dbReference type="ARBA" id="ARBA00005189"/>
    </source>
</evidence>
<feature type="transmembrane region" description="Helical" evidence="19">
    <location>
        <begin position="200"/>
        <end position="218"/>
    </location>
</feature>
<feature type="transmembrane region" description="Helical" evidence="19">
    <location>
        <begin position="16"/>
        <end position="40"/>
    </location>
</feature>
<gene>
    <name evidence="20" type="primary">cdsA</name>
    <name evidence="20" type="ORF">GCM10007291_00890</name>
</gene>
<keyword evidence="11 18" id="KW-0812">Transmembrane</keyword>
<dbReference type="Pfam" id="PF01148">
    <property type="entry name" value="CTP_transf_1"/>
    <property type="match status" value="1"/>
</dbReference>
<organism evidence="20 21">
    <name type="scientific">Gemmobacter nanjingensis</name>
    <dbReference type="NCBI Taxonomy" id="488454"/>
    <lineage>
        <taxon>Bacteria</taxon>
        <taxon>Pseudomonadati</taxon>
        <taxon>Pseudomonadota</taxon>
        <taxon>Alphaproteobacteria</taxon>
        <taxon>Rhodobacterales</taxon>
        <taxon>Paracoccaceae</taxon>
        <taxon>Gemmobacter</taxon>
    </lineage>
</organism>
<dbReference type="RefSeq" id="WP_189379887.1">
    <property type="nucleotide sequence ID" value="NZ_BMYI01000001.1"/>
</dbReference>
<evidence type="ECO:0000256" key="19">
    <source>
        <dbReference type="SAM" id="Phobius"/>
    </source>
</evidence>
<evidence type="ECO:0000256" key="15">
    <source>
        <dbReference type="ARBA" id="ARBA00023136"/>
    </source>
</evidence>
<dbReference type="EC" id="2.7.7.41" evidence="6 18"/>
<keyword evidence="12 18" id="KW-0548">Nucleotidyltransferase</keyword>
<dbReference type="PROSITE" id="PS01315">
    <property type="entry name" value="CDS"/>
    <property type="match status" value="1"/>
</dbReference>
<evidence type="ECO:0000256" key="1">
    <source>
        <dbReference type="ARBA" id="ARBA00001698"/>
    </source>
</evidence>
<accession>A0ABQ3F636</accession>
<evidence type="ECO:0000256" key="9">
    <source>
        <dbReference type="ARBA" id="ARBA00022516"/>
    </source>
</evidence>
<evidence type="ECO:0000256" key="5">
    <source>
        <dbReference type="ARBA" id="ARBA00010185"/>
    </source>
</evidence>
<evidence type="ECO:0000313" key="20">
    <source>
        <dbReference type="EMBL" id="GHC08747.1"/>
    </source>
</evidence>
<keyword evidence="10 18" id="KW-0808">Transferase</keyword>
<dbReference type="InterPro" id="IPR000374">
    <property type="entry name" value="PC_trans"/>
</dbReference>
<sequence length="220" mass="22845">MSGANWADLRARSLSALVMLAVGAVAIWLGGSVYLLLILAAVAAMQWELWRMTLGQGRDTALWAGYGLAILLAGAALIWLRGLPNGFLLICWLLAVVIASDVMGYFAGRALGGPKFWPRISPKKTWSGTVAGWIGAALVGAVFAALDRGTGPGLVLLSPFVAFAGQMGDIAESAIKRRAGVKDSSNLIPGHGGVLDRFDALIFAAIVVGAAALFLFGAGH</sequence>
<feature type="transmembrane region" description="Helical" evidence="19">
    <location>
        <begin position="126"/>
        <end position="146"/>
    </location>
</feature>
<keyword evidence="15 19" id="KW-0472">Membrane</keyword>
<dbReference type="EMBL" id="BMYI01000001">
    <property type="protein sequence ID" value="GHC08747.1"/>
    <property type="molecule type" value="Genomic_DNA"/>
</dbReference>
<evidence type="ECO:0000256" key="8">
    <source>
        <dbReference type="ARBA" id="ARBA00022475"/>
    </source>
</evidence>
<keyword evidence="21" id="KW-1185">Reference proteome</keyword>
<dbReference type="PANTHER" id="PTHR46382:SF1">
    <property type="entry name" value="PHOSPHATIDATE CYTIDYLYLTRANSFERASE"/>
    <property type="match status" value="1"/>
</dbReference>
<feature type="transmembrane region" description="Helical" evidence="19">
    <location>
        <begin position="61"/>
        <end position="80"/>
    </location>
</feature>
<keyword evidence="9" id="KW-0444">Lipid biosynthesis</keyword>
<comment type="pathway">
    <text evidence="3 18">Phospholipid metabolism; CDP-diacylglycerol biosynthesis; CDP-diacylglycerol from sn-glycerol 3-phosphate: step 3/3.</text>
</comment>
<evidence type="ECO:0000256" key="18">
    <source>
        <dbReference type="RuleBase" id="RU003938"/>
    </source>
</evidence>
<keyword evidence="17" id="KW-1208">Phospholipid metabolism</keyword>
<evidence type="ECO:0000256" key="13">
    <source>
        <dbReference type="ARBA" id="ARBA00022989"/>
    </source>
</evidence>
<evidence type="ECO:0000256" key="10">
    <source>
        <dbReference type="ARBA" id="ARBA00022679"/>
    </source>
</evidence>
<reference evidence="21" key="1">
    <citation type="journal article" date="2019" name="Int. J. Syst. Evol. Microbiol.">
        <title>The Global Catalogue of Microorganisms (GCM) 10K type strain sequencing project: providing services to taxonomists for standard genome sequencing and annotation.</title>
        <authorList>
            <consortium name="The Broad Institute Genomics Platform"/>
            <consortium name="The Broad Institute Genome Sequencing Center for Infectious Disease"/>
            <person name="Wu L."/>
            <person name="Ma J."/>
        </authorList>
    </citation>
    <scope>NUCLEOTIDE SEQUENCE [LARGE SCALE GENOMIC DNA]</scope>
    <source>
        <strain evidence="21">KCTC 23298</strain>
    </source>
</reference>
<comment type="subcellular location">
    <subcellularLocation>
        <location evidence="2">Cell membrane</location>
        <topology evidence="2">Multi-pass membrane protein</topology>
    </subcellularLocation>
</comment>
<evidence type="ECO:0000256" key="7">
    <source>
        <dbReference type="ARBA" id="ARBA00019373"/>
    </source>
</evidence>
<comment type="similarity">
    <text evidence="5 18">Belongs to the CDS family.</text>
</comment>
<evidence type="ECO:0000256" key="16">
    <source>
        <dbReference type="ARBA" id="ARBA00023209"/>
    </source>
</evidence>
<dbReference type="Proteomes" id="UP000658305">
    <property type="component" value="Unassembled WGS sequence"/>
</dbReference>